<feature type="transmembrane region" description="Helical" evidence="1">
    <location>
        <begin position="101"/>
        <end position="119"/>
    </location>
</feature>
<reference evidence="2" key="1">
    <citation type="submission" date="2019-04" db="EMBL/GenBank/DDBJ databases">
        <title>Friends and foes A comparative genomics studyof 23 Aspergillus species from section Flavi.</title>
        <authorList>
            <consortium name="DOE Joint Genome Institute"/>
            <person name="Kjaerbolling I."/>
            <person name="Vesth T."/>
            <person name="Frisvad J.C."/>
            <person name="Nybo J.L."/>
            <person name="Theobald S."/>
            <person name="Kildgaard S."/>
            <person name="Isbrandt T."/>
            <person name="Kuo A."/>
            <person name="Sato A."/>
            <person name="Lyhne E.K."/>
            <person name="Kogle M.E."/>
            <person name="Wiebenga A."/>
            <person name="Kun R.S."/>
            <person name="Lubbers R.J."/>
            <person name="Makela M.R."/>
            <person name="Barry K."/>
            <person name="Chovatia M."/>
            <person name="Clum A."/>
            <person name="Daum C."/>
            <person name="Haridas S."/>
            <person name="He G."/>
            <person name="LaButti K."/>
            <person name="Lipzen A."/>
            <person name="Mondo S."/>
            <person name="Riley R."/>
            <person name="Salamov A."/>
            <person name="Simmons B.A."/>
            <person name="Magnuson J.K."/>
            <person name="Henrissat B."/>
            <person name="Mortensen U.H."/>
            <person name="Larsen T.O."/>
            <person name="Devries R.P."/>
            <person name="Grigoriev I.V."/>
            <person name="Machida M."/>
            <person name="Baker S.E."/>
            <person name="Andersen M.R."/>
        </authorList>
    </citation>
    <scope>NUCLEOTIDE SEQUENCE [LARGE SCALE GENOMIC DNA]</scope>
    <source>
        <strain evidence="2">IBT 14317</strain>
    </source>
</reference>
<gene>
    <name evidence="2" type="ORF">BDV23DRAFT_153998</name>
</gene>
<keyword evidence="1" id="KW-1133">Transmembrane helix</keyword>
<proteinExistence type="predicted"/>
<organism evidence="2">
    <name type="scientific">Petromyces alliaceus</name>
    <name type="common">Aspergillus alliaceus</name>
    <dbReference type="NCBI Taxonomy" id="209559"/>
    <lineage>
        <taxon>Eukaryota</taxon>
        <taxon>Fungi</taxon>
        <taxon>Dikarya</taxon>
        <taxon>Ascomycota</taxon>
        <taxon>Pezizomycotina</taxon>
        <taxon>Eurotiomycetes</taxon>
        <taxon>Eurotiomycetidae</taxon>
        <taxon>Eurotiales</taxon>
        <taxon>Aspergillaceae</taxon>
        <taxon>Aspergillus</taxon>
        <taxon>Aspergillus subgen. Circumdati</taxon>
    </lineage>
</organism>
<sequence>MSRMLRRWRIQRSCRTASFSRARLRRPPTVKSRTPSPTECMYPVISSPVFVALNQGIKAGNFQSLRFVPLAMTLMRTWPGLGLGMRTRWRVTATLLSAMDTWAESIVVVVLFFLCCAAIKY</sequence>
<evidence type="ECO:0000313" key="2">
    <source>
        <dbReference type="EMBL" id="KAE8391055.1"/>
    </source>
</evidence>
<keyword evidence="1" id="KW-0812">Transmembrane</keyword>
<dbReference type="Proteomes" id="UP000326877">
    <property type="component" value="Unassembled WGS sequence"/>
</dbReference>
<evidence type="ECO:0000256" key="1">
    <source>
        <dbReference type="SAM" id="Phobius"/>
    </source>
</evidence>
<name>A0A5N7CAB4_PETAA</name>
<feature type="non-terminal residue" evidence="2">
    <location>
        <position position="121"/>
    </location>
</feature>
<accession>A0A5N7CAB4</accession>
<dbReference type="AlphaFoldDB" id="A0A5N7CAB4"/>
<keyword evidence="1" id="KW-0472">Membrane</keyword>
<dbReference type="EMBL" id="ML735249">
    <property type="protein sequence ID" value="KAE8391055.1"/>
    <property type="molecule type" value="Genomic_DNA"/>
</dbReference>
<protein>
    <submittedName>
        <fullName evidence="2">Uncharacterized protein</fullName>
    </submittedName>
</protein>